<evidence type="ECO:0000256" key="3">
    <source>
        <dbReference type="ARBA" id="ARBA00023288"/>
    </source>
</evidence>
<evidence type="ECO:0000259" key="6">
    <source>
        <dbReference type="PROSITE" id="PS50846"/>
    </source>
</evidence>
<comment type="similarity">
    <text evidence="5">Belongs to the HIPP family.</text>
</comment>
<keyword evidence="2" id="KW-0479">Metal-binding</keyword>
<dbReference type="GO" id="GO:0046872">
    <property type="term" value="F:metal ion binding"/>
    <property type="evidence" value="ECO:0007669"/>
    <property type="project" value="UniProtKB-KW"/>
</dbReference>
<gene>
    <name evidence="7" type="ORF">glysoja_029064</name>
</gene>
<dbReference type="PROSITE" id="PS50846">
    <property type="entry name" value="HMA_2"/>
    <property type="match status" value="1"/>
</dbReference>
<name>A0A0B2PNU2_GLYSO</name>
<evidence type="ECO:0000256" key="1">
    <source>
        <dbReference type="ARBA" id="ARBA00022481"/>
    </source>
</evidence>
<evidence type="ECO:0000313" key="7">
    <source>
        <dbReference type="EMBL" id="KHN09293.1"/>
    </source>
</evidence>
<dbReference type="PANTHER" id="PTHR45811:SF38">
    <property type="entry name" value="HEAVY METAL-ASSOCIATED DOMAIN PROTEIN"/>
    <property type="match status" value="1"/>
</dbReference>
<keyword evidence="1" id="KW-0488">Methylation</keyword>
<keyword evidence="4" id="KW-0636">Prenylation</keyword>
<evidence type="ECO:0000256" key="5">
    <source>
        <dbReference type="ARBA" id="ARBA00024045"/>
    </source>
</evidence>
<dbReference type="InterPro" id="IPR051863">
    <property type="entry name" value="HIPP"/>
</dbReference>
<evidence type="ECO:0000256" key="2">
    <source>
        <dbReference type="ARBA" id="ARBA00022723"/>
    </source>
</evidence>
<accession>A0A0B2PNU2</accession>
<dbReference type="PANTHER" id="PTHR45811">
    <property type="entry name" value="COPPER TRANSPORT PROTEIN FAMILY-RELATED"/>
    <property type="match status" value="1"/>
</dbReference>
<keyword evidence="3" id="KW-0449">Lipoprotein</keyword>
<dbReference type="InterPro" id="IPR006121">
    <property type="entry name" value="HMA_dom"/>
</dbReference>
<evidence type="ECO:0000256" key="4">
    <source>
        <dbReference type="ARBA" id="ARBA00023289"/>
    </source>
</evidence>
<dbReference type="AlphaFoldDB" id="A0A0B2PNU2"/>
<reference evidence="7" key="1">
    <citation type="submission" date="2014-07" db="EMBL/GenBank/DDBJ databases">
        <title>Identification of a novel salt tolerance gene in wild soybean by whole-genome sequencing.</title>
        <authorList>
            <person name="Lam H.-M."/>
            <person name="Qi X."/>
            <person name="Li M.-W."/>
            <person name="Liu X."/>
            <person name="Xie M."/>
            <person name="Ni M."/>
            <person name="Xu X."/>
        </authorList>
    </citation>
    <scope>NUCLEOTIDE SEQUENCE [LARGE SCALE GENOMIC DNA]</scope>
    <source>
        <tissue evidence="7">Root</tissue>
    </source>
</reference>
<proteinExistence type="inferred from homology"/>
<dbReference type="Gene3D" id="3.30.70.100">
    <property type="match status" value="1"/>
</dbReference>
<protein>
    <recommendedName>
        <fullName evidence="6">HMA domain-containing protein</fullName>
    </recommendedName>
</protein>
<feature type="domain" description="HMA" evidence="6">
    <location>
        <begin position="42"/>
        <end position="108"/>
    </location>
</feature>
<dbReference type="EMBL" id="KN665325">
    <property type="protein sequence ID" value="KHN09293.1"/>
    <property type="molecule type" value="Genomic_DNA"/>
</dbReference>
<organism evidence="7">
    <name type="scientific">Glycine soja</name>
    <name type="common">Wild soybean</name>
    <dbReference type="NCBI Taxonomy" id="3848"/>
    <lineage>
        <taxon>Eukaryota</taxon>
        <taxon>Viridiplantae</taxon>
        <taxon>Streptophyta</taxon>
        <taxon>Embryophyta</taxon>
        <taxon>Tracheophyta</taxon>
        <taxon>Spermatophyta</taxon>
        <taxon>Magnoliopsida</taxon>
        <taxon>eudicotyledons</taxon>
        <taxon>Gunneridae</taxon>
        <taxon>Pentapetalae</taxon>
        <taxon>rosids</taxon>
        <taxon>fabids</taxon>
        <taxon>Fabales</taxon>
        <taxon>Fabaceae</taxon>
        <taxon>Papilionoideae</taxon>
        <taxon>50 kb inversion clade</taxon>
        <taxon>NPAAA clade</taxon>
        <taxon>indigoferoid/millettioid clade</taxon>
        <taxon>Phaseoleae</taxon>
        <taxon>Glycine</taxon>
        <taxon>Glycine subgen. Soja</taxon>
    </lineage>
</organism>
<dbReference type="Proteomes" id="UP000053555">
    <property type="component" value="Unassembled WGS sequence"/>
</dbReference>
<sequence length="174" mass="19599">MSPTTCYYKCCSISATLITTSFANCHTKQFLLSSHKQSLTTMKKVVLKVDLHDDRMKKKAMKIASGVTGVELVSVKVKDKKMILLGDIDPVSVVSKLRKWCHTEIVSVGPATVDNKKVEPEKEDKKIESPKVTFPLELISEGYPLYNQMTPPKYSYQHYYGTSFEEDHNGCVIC</sequence>